<keyword evidence="2" id="KW-0808">Transferase</keyword>
<feature type="domain" description="Pyridoxamine kinase/Phosphomethylpyrimidine kinase" evidence="6">
    <location>
        <begin position="42"/>
        <end position="277"/>
    </location>
</feature>
<dbReference type="Gene3D" id="3.40.1190.20">
    <property type="match status" value="1"/>
</dbReference>
<evidence type="ECO:0000256" key="1">
    <source>
        <dbReference type="ARBA" id="ARBA00012104"/>
    </source>
</evidence>
<dbReference type="Proteomes" id="UP000007093">
    <property type="component" value="Chromosome"/>
</dbReference>
<reference evidence="7 8" key="1">
    <citation type="journal article" date="2011" name="J. Bacteriol.">
        <title>Complete genome sequence of Acidaminococcus intestini RYC-MR95, a Gram-negative bacterium from the phylum Firmicutes.</title>
        <authorList>
            <person name="D'Auria G."/>
            <person name="Galan J.C."/>
            <person name="Rodriguez-Alcayna M."/>
            <person name="Moya A."/>
            <person name="Baquero F."/>
            <person name="Latorre A."/>
        </authorList>
    </citation>
    <scope>NUCLEOTIDE SEQUENCE [LARGE SCALE GENOMIC DNA]</scope>
    <source>
        <strain evidence="7 8">RyC-MR95</strain>
    </source>
</reference>
<dbReference type="KEGG" id="ain:Acin_0872"/>
<organism evidence="7 8">
    <name type="scientific">Acidaminococcus intestini (strain RyC-MR95)</name>
    <dbReference type="NCBI Taxonomy" id="568816"/>
    <lineage>
        <taxon>Bacteria</taxon>
        <taxon>Bacillati</taxon>
        <taxon>Bacillota</taxon>
        <taxon>Negativicutes</taxon>
        <taxon>Acidaminococcales</taxon>
        <taxon>Acidaminococcaceae</taxon>
        <taxon>Acidaminococcus</taxon>
    </lineage>
</organism>
<dbReference type="EC" id="2.7.1.35" evidence="1"/>
<keyword evidence="4 7" id="KW-0418">Kinase</keyword>
<dbReference type="eggNOG" id="COG2240">
    <property type="taxonomic scope" value="Bacteria"/>
</dbReference>
<keyword evidence="5" id="KW-0067">ATP-binding</keyword>
<dbReference type="PANTHER" id="PTHR10534">
    <property type="entry name" value="PYRIDOXAL KINASE"/>
    <property type="match status" value="1"/>
</dbReference>
<protein>
    <recommendedName>
        <fullName evidence="1">pyridoxal kinase</fullName>
        <ecNumber evidence="1">2.7.1.35</ecNumber>
    </recommendedName>
</protein>
<dbReference type="PANTHER" id="PTHR10534:SF2">
    <property type="entry name" value="PYRIDOXAL KINASE"/>
    <property type="match status" value="1"/>
</dbReference>
<dbReference type="HOGENOM" id="CLU_046496_2_0_9"/>
<evidence type="ECO:0000313" key="8">
    <source>
        <dbReference type="Proteomes" id="UP000007093"/>
    </source>
</evidence>
<name>G4Q5J8_ACIIR</name>
<dbReference type="InParanoid" id="G4Q5J8"/>
<accession>G4Q5J8</accession>
<dbReference type="STRING" id="568816.Acin_0872"/>
<evidence type="ECO:0000256" key="3">
    <source>
        <dbReference type="ARBA" id="ARBA00022741"/>
    </source>
</evidence>
<evidence type="ECO:0000259" key="6">
    <source>
        <dbReference type="Pfam" id="PF08543"/>
    </source>
</evidence>
<dbReference type="NCBIfam" id="NF005491">
    <property type="entry name" value="PRK07105.1"/>
    <property type="match status" value="1"/>
</dbReference>
<dbReference type="Pfam" id="PF08543">
    <property type="entry name" value="Phos_pyr_kin"/>
    <property type="match status" value="1"/>
</dbReference>
<proteinExistence type="predicted"/>
<evidence type="ECO:0000313" key="7">
    <source>
        <dbReference type="EMBL" id="AEQ22101.1"/>
    </source>
</evidence>
<dbReference type="GO" id="GO:0005524">
    <property type="term" value="F:ATP binding"/>
    <property type="evidence" value="ECO:0007669"/>
    <property type="project" value="UniProtKB-KW"/>
</dbReference>
<dbReference type="CDD" id="cd01173">
    <property type="entry name" value="pyridoxal_pyridoxamine_kinase"/>
    <property type="match status" value="1"/>
</dbReference>
<dbReference type="AlphaFoldDB" id="G4Q5J8"/>
<dbReference type="SUPFAM" id="SSF53613">
    <property type="entry name" value="Ribokinase-like"/>
    <property type="match status" value="1"/>
</dbReference>
<dbReference type="GO" id="GO:0005829">
    <property type="term" value="C:cytosol"/>
    <property type="evidence" value="ECO:0007669"/>
    <property type="project" value="TreeGrafter"/>
</dbReference>
<dbReference type="InterPro" id="IPR029056">
    <property type="entry name" value="Ribokinase-like"/>
</dbReference>
<evidence type="ECO:0000256" key="5">
    <source>
        <dbReference type="ARBA" id="ARBA00022840"/>
    </source>
</evidence>
<keyword evidence="8" id="KW-1185">Reference proteome</keyword>
<keyword evidence="3" id="KW-0547">Nucleotide-binding</keyword>
<evidence type="ECO:0000256" key="2">
    <source>
        <dbReference type="ARBA" id="ARBA00022679"/>
    </source>
</evidence>
<dbReference type="GO" id="GO:0009443">
    <property type="term" value="P:pyridoxal 5'-phosphate salvage"/>
    <property type="evidence" value="ECO:0007669"/>
    <property type="project" value="InterPro"/>
</dbReference>
<dbReference type="EMBL" id="CP003058">
    <property type="protein sequence ID" value="AEQ22101.1"/>
    <property type="molecule type" value="Genomic_DNA"/>
</dbReference>
<dbReference type="PATRIC" id="fig|568816.4.peg.843"/>
<sequence length="306" mass="33059">MALKRLTIGKTRKKKGVFTMKINRVLAIHDLCSFGRCSLTAAIPVLSALGSQVCPFPTALYSNNLTYGKFHSKDLTDEMTSSMDKWQELGLSFDAIYSGFLASSAQVDVVIDAIGRFGGGGKSVVVDPAMADDGKLYPVFDETMAASMKKLVSHATLITPNYTEACLLTDTPYQAKPPTDKELETLCDKLLSLGPKAIVITSVPTDSCHIAIASQTDSQLFPEKYEVPKLPFGTCGTGDIFTSTLLAYILRGKDLNLAVQHAADFLSFVIETTLNEGTDPHEGVLLEGCLWKLLVPQTKDCTSCKG</sequence>
<gene>
    <name evidence="7" type="primary">pdxK</name>
    <name evidence="7" type="ordered locus">Acin_0872</name>
</gene>
<evidence type="ECO:0000256" key="4">
    <source>
        <dbReference type="ARBA" id="ARBA00022777"/>
    </source>
</evidence>
<dbReference type="InterPro" id="IPR013749">
    <property type="entry name" value="PM/HMP-P_kinase-1"/>
</dbReference>
<dbReference type="InterPro" id="IPR004625">
    <property type="entry name" value="PyrdxlKinase"/>
</dbReference>
<dbReference type="GO" id="GO:0008478">
    <property type="term" value="F:pyridoxal kinase activity"/>
    <property type="evidence" value="ECO:0007669"/>
    <property type="project" value="UniProtKB-EC"/>
</dbReference>